<dbReference type="OrthoDB" id="9813518at2"/>
<keyword evidence="1" id="KW-0812">Transmembrane</keyword>
<feature type="transmembrane region" description="Helical" evidence="1">
    <location>
        <begin position="50"/>
        <end position="75"/>
    </location>
</feature>
<accession>A0A228I0I5</accession>
<protein>
    <recommendedName>
        <fullName evidence="4">Two pore domain potassium channel family protein</fullName>
    </recommendedName>
</protein>
<dbReference type="AlphaFoldDB" id="A0A228I0I5"/>
<dbReference type="RefSeq" id="WP_089454025.1">
    <property type="nucleotide sequence ID" value="NZ_NKFA01000027.1"/>
</dbReference>
<evidence type="ECO:0008006" key="4">
    <source>
        <dbReference type="Google" id="ProtNLM"/>
    </source>
</evidence>
<reference evidence="3" key="1">
    <citation type="submission" date="2017-06" db="EMBL/GenBank/DDBJ databases">
        <authorList>
            <person name="LiPuma J."/>
            <person name="Spilker T."/>
        </authorList>
    </citation>
    <scope>NUCLEOTIDE SEQUENCE [LARGE SCALE GENOMIC DNA]</scope>
    <source>
        <strain evidence="3">AU17325</strain>
    </source>
</reference>
<feature type="transmembrane region" description="Helical" evidence="1">
    <location>
        <begin position="6"/>
        <end position="29"/>
    </location>
</feature>
<feature type="transmembrane region" description="Helical" evidence="1">
    <location>
        <begin position="122"/>
        <end position="144"/>
    </location>
</feature>
<keyword evidence="1" id="KW-1133">Transmembrane helix</keyword>
<dbReference type="Proteomes" id="UP000214600">
    <property type="component" value="Unassembled WGS sequence"/>
</dbReference>
<dbReference type="SUPFAM" id="SSF81324">
    <property type="entry name" value="Voltage-gated potassium channels"/>
    <property type="match status" value="1"/>
</dbReference>
<sequence length="154" mass="16676">MESWTIGVLLSMTNILIHAAAMVLLAVGARRIRRALDMRHDTIHVQLRKLVGIVTFICITLGTLHTLEAALWAVVLVHLNALGSFSDALFFSLDTMATRGASGLSLTPNWRMLGAIESSDGVLLFGMSTAFLFAVIQADFAAIAQSLHRPTSSR</sequence>
<name>A0A228I0I5_9BURK</name>
<dbReference type="EMBL" id="NKFA01000027">
    <property type="protein sequence ID" value="OXI35930.1"/>
    <property type="molecule type" value="Genomic_DNA"/>
</dbReference>
<keyword evidence="1" id="KW-0472">Membrane</keyword>
<reference evidence="2 3" key="2">
    <citation type="submission" date="2017-08" db="EMBL/GenBank/DDBJ databases">
        <title>WGS of novel Burkholderia cepaca complex species.</title>
        <authorList>
            <person name="Lipuma J."/>
            <person name="Spilker T."/>
        </authorList>
    </citation>
    <scope>NUCLEOTIDE SEQUENCE [LARGE SCALE GENOMIC DNA]</scope>
    <source>
        <strain evidence="2 3">AU17325</strain>
    </source>
</reference>
<proteinExistence type="predicted"/>
<evidence type="ECO:0000256" key="1">
    <source>
        <dbReference type="SAM" id="Phobius"/>
    </source>
</evidence>
<gene>
    <name evidence="2" type="ORF">CFB84_36690</name>
</gene>
<evidence type="ECO:0000313" key="2">
    <source>
        <dbReference type="EMBL" id="OXI35930.1"/>
    </source>
</evidence>
<evidence type="ECO:0000313" key="3">
    <source>
        <dbReference type="Proteomes" id="UP000214600"/>
    </source>
</evidence>
<organism evidence="2 3">
    <name type="scientific">Burkholderia aenigmatica</name>
    <dbReference type="NCBI Taxonomy" id="2015348"/>
    <lineage>
        <taxon>Bacteria</taxon>
        <taxon>Pseudomonadati</taxon>
        <taxon>Pseudomonadota</taxon>
        <taxon>Betaproteobacteria</taxon>
        <taxon>Burkholderiales</taxon>
        <taxon>Burkholderiaceae</taxon>
        <taxon>Burkholderia</taxon>
        <taxon>Burkholderia cepacia complex</taxon>
    </lineage>
</organism>
<comment type="caution">
    <text evidence="2">The sequence shown here is derived from an EMBL/GenBank/DDBJ whole genome shotgun (WGS) entry which is preliminary data.</text>
</comment>